<dbReference type="Proteomes" id="UP001500218">
    <property type="component" value="Unassembled WGS sequence"/>
</dbReference>
<name>A0ABN2MUM7_9ACTN</name>
<evidence type="ECO:0000313" key="2">
    <source>
        <dbReference type="EMBL" id="GAA1835884.1"/>
    </source>
</evidence>
<comment type="caution">
    <text evidence="2">The sequence shown here is derived from an EMBL/GenBank/DDBJ whole genome shotgun (WGS) entry which is preliminary data.</text>
</comment>
<feature type="transmembrane region" description="Helical" evidence="1">
    <location>
        <begin position="142"/>
        <end position="159"/>
    </location>
</feature>
<feature type="transmembrane region" description="Helical" evidence="1">
    <location>
        <begin position="269"/>
        <end position="288"/>
    </location>
</feature>
<evidence type="ECO:0000313" key="3">
    <source>
        <dbReference type="Proteomes" id="UP001500218"/>
    </source>
</evidence>
<feature type="transmembrane region" description="Helical" evidence="1">
    <location>
        <begin position="104"/>
        <end position="122"/>
    </location>
</feature>
<evidence type="ECO:0000256" key="1">
    <source>
        <dbReference type="SAM" id="Phobius"/>
    </source>
</evidence>
<accession>A0ABN2MUM7</accession>
<feature type="transmembrane region" description="Helical" evidence="1">
    <location>
        <begin position="77"/>
        <end position="97"/>
    </location>
</feature>
<sequence>MSEYWFGTPDTGLRTALPDPRPFLARVRAGVAEAEAALLLRQIYGIWLVALLCKALGSSWDVSWHFKWLRDDLAPPHLINVVGDVVMIALMIFHSITGFGVDKLALRLMQWGCAVFLVSIPLDVANHRINGLDITSWSFTHSGLYLGTALAIAGAIVGWSRHAGLERHRTLFLGAMYLFFLENVLFPNQQQEYGTLALRAFLDGRTTAEPSLLEFAANQAGVPALDELSFRGFALPIPNWVYLAWVAGAGMLVLVIARRHLGVRWAATAIAATYVAYRCVMWGLLAGTGFTRSIVPFLLVVGALAVDLVCAAGLPWVVESLIGAAVVTAAVYGAGWAQGELIALPPSSYAPAPLIAAALAAGWLAAVSLQKSWSTPERAAAPAPPPLTA</sequence>
<keyword evidence="1" id="KW-0472">Membrane</keyword>
<feature type="transmembrane region" description="Helical" evidence="1">
    <location>
        <begin position="294"/>
        <end position="314"/>
    </location>
</feature>
<feature type="transmembrane region" description="Helical" evidence="1">
    <location>
        <begin position="171"/>
        <end position="188"/>
    </location>
</feature>
<keyword evidence="3" id="KW-1185">Reference proteome</keyword>
<proteinExistence type="predicted"/>
<keyword evidence="1" id="KW-1133">Transmembrane helix</keyword>
<feature type="transmembrane region" description="Helical" evidence="1">
    <location>
        <begin position="38"/>
        <end position="57"/>
    </location>
</feature>
<feature type="transmembrane region" description="Helical" evidence="1">
    <location>
        <begin position="321"/>
        <end position="337"/>
    </location>
</feature>
<protein>
    <submittedName>
        <fullName evidence="2">Uncharacterized protein</fullName>
    </submittedName>
</protein>
<gene>
    <name evidence="2" type="ORF">GCM10009682_62490</name>
</gene>
<feature type="transmembrane region" description="Helical" evidence="1">
    <location>
        <begin position="349"/>
        <end position="369"/>
    </location>
</feature>
<dbReference type="RefSeq" id="WP_344140292.1">
    <property type="nucleotide sequence ID" value="NZ_BAAALT010000294.1"/>
</dbReference>
<keyword evidence="1" id="KW-0812">Transmembrane</keyword>
<feature type="transmembrane region" description="Helical" evidence="1">
    <location>
        <begin position="240"/>
        <end position="257"/>
    </location>
</feature>
<dbReference type="EMBL" id="BAAALT010000294">
    <property type="protein sequence ID" value="GAA1835884.1"/>
    <property type="molecule type" value="Genomic_DNA"/>
</dbReference>
<reference evidence="2 3" key="1">
    <citation type="journal article" date="2019" name="Int. J. Syst. Evol. Microbiol.">
        <title>The Global Catalogue of Microorganisms (GCM) 10K type strain sequencing project: providing services to taxonomists for standard genome sequencing and annotation.</title>
        <authorList>
            <consortium name="The Broad Institute Genomics Platform"/>
            <consortium name="The Broad Institute Genome Sequencing Center for Infectious Disease"/>
            <person name="Wu L."/>
            <person name="Ma J."/>
        </authorList>
    </citation>
    <scope>NUCLEOTIDE SEQUENCE [LARGE SCALE GENOMIC DNA]</scope>
    <source>
        <strain evidence="2 3">JCM 13250</strain>
    </source>
</reference>
<organism evidence="2 3">
    <name type="scientific">Luedemannella flava</name>
    <dbReference type="NCBI Taxonomy" id="349316"/>
    <lineage>
        <taxon>Bacteria</taxon>
        <taxon>Bacillati</taxon>
        <taxon>Actinomycetota</taxon>
        <taxon>Actinomycetes</taxon>
        <taxon>Micromonosporales</taxon>
        <taxon>Micromonosporaceae</taxon>
        <taxon>Luedemannella</taxon>
    </lineage>
</organism>